<feature type="transmembrane region" description="Helical" evidence="7">
    <location>
        <begin position="49"/>
        <end position="65"/>
    </location>
</feature>
<organism evidence="9 10">
    <name type="scientific">Paenibacillus pectinilyticus</name>
    <dbReference type="NCBI Taxonomy" id="512399"/>
    <lineage>
        <taxon>Bacteria</taxon>
        <taxon>Bacillati</taxon>
        <taxon>Bacillota</taxon>
        <taxon>Bacilli</taxon>
        <taxon>Bacillales</taxon>
        <taxon>Paenibacillaceae</taxon>
        <taxon>Paenibacillus</taxon>
    </lineage>
</organism>
<dbReference type="AlphaFoldDB" id="A0A1C0ZXF5"/>
<dbReference type="CDD" id="cd16015">
    <property type="entry name" value="LTA_synthase"/>
    <property type="match status" value="1"/>
</dbReference>
<dbReference type="Pfam" id="PF00884">
    <property type="entry name" value="Sulfatase"/>
    <property type="match status" value="1"/>
</dbReference>
<evidence type="ECO:0000259" key="8">
    <source>
        <dbReference type="Pfam" id="PF00884"/>
    </source>
</evidence>
<dbReference type="PANTHER" id="PTHR47371">
    <property type="entry name" value="LIPOTEICHOIC ACID SYNTHASE"/>
    <property type="match status" value="1"/>
</dbReference>
<keyword evidence="10" id="KW-1185">Reference proteome</keyword>
<keyword evidence="6 7" id="KW-0472">Membrane</keyword>
<evidence type="ECO:0000313" key="10">
    <source>
        <dbReference type="Proteomes" id="UP000093309"/>
    </source>
</evidence>
<gene>
    <name evidence="9" type="ORF">A8709_31685</name>
</gene>
<dbReference type="SUPFAM" id="SSF53649">
    <property type="entry name" value="Alkaline phosphatase-like"/>
    <property type="match status" value="1"/>
</dbReference>
<evidence type="ECO:0000256" key="3">
    <source>
        <dbReference type="ARBA" id="ARBA00022475"/>
    </source>
</evidence>
<evidence type="ECO:0000313" key="9">
    <source>
        <dbReference type="EMBL" id="OCT12775.1"/>
    </source>
</evidence>
<comment type="subcellular location">
    <subcellularLocation>
        <location evidence="1">Cell membrane</location>
        <topology evidence="1">Multi-pass membrane protein</topology>
    </subcellularLocation>
</comment>
<keyword evidence="3" id="KW-1003">Cell membrane</keyword>
<evidence type="ECO:0000256" key="4">
    <source>
        <dbReference type="ARBA" id="ARBA00022692"/>
    </source>
</evidence>
<evidence type="ECO:0000256" key="5">
    <source>
        <dbReference type="ARBA" id="ARBA00022989"/>
    </source>
</evidence>
<dbReference type="InterPro" id="IPR017850">
    <property type="entry name" value="Alkaline_phosphatase_core_sf"/>
</dbReference>
<comment type="caution">
    <text evidence="9">The sequence shown here is derived from an EMBL/GenBank/DDBJ whole genome shotgun (WGS) entry which is preliminary data.</text>
</comment>
<keyword evidence="4 7" id="KW-0812">Transmembrane</keyword>
<dbReference type="GO" id="GO:0005886">
    <property type="term" value="C:plasma membrane"/>
    <property type="evidence" value="ECO:0007669"/>
    <property type="project" value="UniProtKB-SubCell"/>
</dbReference>
<feature type="domain" description="Sulfatase N-terminal" evidence="8">
    <location>
        <begin position="243"/>
        <end position="533"/>
    </location>
</feature>
<evidence type="ECO:0000256" key="6">
    <source>
        <dbReference type="ARBA" id="ARBA00023136"/>
    </source>
</evidence>
<evidence type="ECO:0000256" key="1">
    <source>
        <dbReference type="ARBA" id="ARBA00004651"/>
    </source>
</evidence>
<feature type="transmembrane region" description="Helical" evidence="7">
    <location>
        <begin position="150"/>
        <end position="168"/>
    </location>
</feature>
<accession>A0A1C0ZXF5</accession>
<feature type="transmembrane region" description="Helical" evidence="7">
    <location>
        <begin position="72"/>
        <end position="94"/>
    </location>
</feature>
<protein>
    <recommendedName>
        <fullName evidence="8">Sulfatase N-terminal domain-containing protein</fullName>
    </recommendedName>
</protein>
<reference evidence="10" key="1">
    <citation type="submission" date="2016-05" db="EMBL/GenBank/DDBJ databases">
        <title>Paenibacillus oryzae. sp. nov., isolated from the rice root.</title>
        <authorList>
            <person name="Zhang J."/>
            <person name="Zhang X."/>
        </authorList>
    </citation>
    <scope>NUCLEOTIDE SEQUENCE [LARGE SCALE GENOMIC DNA]</scope>
    <source>
        <strain evidence="10">KCTC13222</strain>
    </source>
</reference>
<dbReference type="EMBL" id="LYPC01000027">
    <property type="protein sequence ID" value="OCT12775.1"/>
    <property type="molecule type" value="Genomic_DNA"/>
</dbReference>
<evidence type="ECO:0000256" key="2">
    <source>
        <dbReference type="ARBA" id="ARBA00004936"/>
    </source>
</evidence>
<comment type="pathway">
    <text evidence="2">Cell wall biogenesis; lipoteichoic acid biosynthesis.</text>
</comment>
<feature type="transmembrane region" description="Helical" evidence="7">
    <location>
        <begin position="12"/>
        <end position="29"/>
    </location>
</feature>
<name>A0A1C0ZXF5_9BACL</name>
<feature type="transmembrane region" description="Helical" evidence="7">
    <location>
        <begin position="114"/>
        <end position="138"/>
    </location>
</feature>
<dbReference type="InterPro" id="IPR000917">
    <property type="entry name" value="Sulfatase_N"/>
</dbReference>
<proteinExistence type="predicted"/>
<dbReference type="Gene3D" id="3.40.720.10">
    <property type="entry name" value="Alkaline Phosphatase, subunit A"/>
    <property type="match status" value="1"/>
</dbReference>
<evidence type="ECO:0000256" key="7">
    <source>
        <dbReference type="SAM" id="Phobius"/>
    </source>
</evidence>
<sequence>MERLLVLIRRRLPILLLAIIPVLIMEILSRGNYLDPLTWSYKHVLELLFNEWIVVSLLLFFIAIIGRTRIAYWVISAFLIILALISGVKLKILGVPLTPWDLVVAGEASDMVKYVTNILTFNVLSVIILFLAGSYLLLYRTTMFIKKVNLKERGILAGIAIVMFLAVYTDLPLPVQKWFGIEAAVWNQAQNTNTNGYALATVLNTRAMFSDKRDGYDDKAVEAIVNSSPKPPVKAGDTTPIKPNVIVILSEAFWDPTVIPGAKFSKDPIPFFHQLQKSGTSGTMLSPQYGGGTANVEFEVLTGNSMRFLPQGSVAYNQYISNEVDSLASIYARQGYTSTAISPFYNWYFNSNKIYQDFGFSKYIPIEYFKPNYSGPYIADSEVAANIIRTTEQSPGSDFVFANTMENHFHYYPGKFPKNTFDVTGDFSPSSVGMLETLAQGINGSDRMLQELVEYYQKKGEPTIIAFWGDHLPALGDDYATYIDTKYISGKDDPDFLKKMYSVPLVVWNNFDTTHKDNLNISPSFLGPYLIELSKQQGNYYTNFLSALAKKYPIIPPKDHFQEMNIKEEDLKDYETLQYDILFGDRHAYKNYLTPIIDPKYRLGYGPITLDSVKSDSQDISGRTSLTLTVHGTNLPPLGYVTLNGKAVPTTWIDDHTATALVEGNLLKTGLWDIQFTVKDSKETILGKSNSVSIDIGGR</sequence>
<keyword evidence="5 7" id="KW-1133">Transmembrane helix</keyword>
<dbReference type="PANTHER" id="PTHR47371:SF3">
    <property type="entry name" value="PHOSPHOGLYCEROL TRANSFERASE I"/>
    <property type="match status" value="1"/>
</dbReference>
<dbReference type="InterPro" id="IPR050448">
    <property type="entry name" value="OpgB/LTA_synthase_biosynth"/>
</dbReference>
<dbReference type="Proteomes" id="UP000093309">
    <property type="component" value="Unassembled WGS sequence"/>
</dbReference>